<keyword evidence="4" id="KW-1185">Reference proteome</keyword>
<dbReference type="InterPro" id="IPR018756">
    <property type="entry name" value="DUF2314"/>
</dbReference>
<feature type="signal peptide" evidence="1">
    <location>
        <begin position="1"/>
        <end position="22"/>
    </location>
</feature>
<evidence type="ECO:0000313" key="3">
    <source>
        <dbReference type="EMBL" id="PTE09934.1"/>
    </source>
</evidence>
<proteinExistence type="predicted"/>
<feature type="domain" description="DUF2314" evidence="2">
    <location>
        <begin position="39"/>
        <end position="163"/>
    </location>
</feature>
<keyword evidence="1" id="KW-0732">Signal</keyword>
<dbReference type="AlphaFoldDB" id="A0A2T4IW94"/>
<sequence>MKPVSRAILSLMLALAPLSAGAQDSSQGGDSVVTVADDDPDMTAAIAQARASLDEFLALSQTPPPGTDRFKLKVMITDGNETEHFWVIPFQRIETGFAGILANEPQAVHNVVAGQYIEFNRDYISDWGYTRNGHQVGSFTVCVMFKSMSKEEVDYMRSQRGFDC</sequence>
<dbReference type="EMBL" id="PZJX01000027">
    <property type="protein sequence ID" value="PTE09934.1"/>
    <property type="molecule type" value="Genomic_DNA"/>
</dbReference>
<organism evidence="3 4">
    <name type="scientific">Mesorhizobium helmanticense</name>
    <dbReference type="NCBI Taxonomy" id="1776423"/>
    <lineage>
        <taxon>Bacteria</taxon>
        <taxon>Pseudomonadati</taxon>
        <taxon>Pseudomonadota</taxon>
        <taxon>Alphaproteobacteria</taxon>
        <taxon>Hyphomicrobiales</taxon>
        <taxon>Phyllobacteriaceae</taxon>
        <taxon>Mesorhizobium</taxon>
    </lineage>
</organism>
<gene>
    <name evidence="3" type="ORF">C9427_14395</name>
</gene>
<accession>A0A2T4IW94</accession>
<protein>
    <recommendedName>
        <fullName evidence="2">DUF2314 domain-containing protein</fullName>
    </recommendedName>
</protein>
<dbReference type="Pfam" id="PF10077">
    <property type="entry name" value="DUF2314"/>
    <property type="match status" value="1"/>
</dbReference>
<dbReference type="OrthoDB" id="121776at2"/>
<dbReference type="Proteomes" id="UP000240259">
    <property type="component" value="Unassembled WGS sequence"/>
</dbReference>
<reference evidence="3 4" key="1">
    <citation type="submission" date="2018-03" db="EMBL/GenBank/DDBJ databases">
        <title>Genome sequence of the symbiotic type strain Mesorhizobium helmanticense CSLC115NT isolated from Lotus corniculatus nodules.</title>
        <authorList>
            <person name="Sannazzaro A.I."/>
            <person name="Torres Tejerizo G.A."/>
            <person name="Dip D."/>
            <person name="Caballero M."/>
            <person name="Pistorio M."/>
            <person name="Estrella M.J."/>
        </authorList>
    </citation>
    <scope>NUCLEOTIDE SEQUENCE [LARGE SCALE GENOMIC DNA]</scope>
    <source>
        <strain evidence="3 4">CSLC115N</strain>
    </source>
</reference>
<evidence type="ECO:0000313" key="4">
    <source>
        <dbReference type="Proteomes" id="UP000240259"/>
    </source>
</evidence>
<evidence type="ECO:0000259" key="2">
    <source>
        <dbReference type="Pfam" id="PF10077"/>
    </source>
</evidence>
<name>A0A2T4IW94_9HYPH</name>
<evidence type="ECO:0000256" key="1">
    <source>
        <dbReference type="SAM" id="SignalP"/>
    </source>
</evidence>
<feature type="chain" id="PRO_5015574471" description="DUF2314 domain-containing protein" evidence="1">
    <location>
        <begin position="23"/>
        <end position="164"/>
    </location>
</feature>
<comment type="caution">
    <text evidence="3">The sequence shown here is derived from an EMBL/GenBank/DDBJ whole genome shotgun (WGS) entry which is preliminary data.</text>
</comment>